<evidence type="ECO:0000256" key="1">
    <source>
        <dbReference type="ARBA" id="ARBA00022490"/>
    </source>
</evidence>
<evidence type="ECO:0000313" key="4">
    <source>
        <dbReference type="EMBL" id="TQV80614.1"/>
    </source>
</evidence>
<dbReference type="GO" id="GO:0005829">
    <property type="term" value="C:cytosol"/>
    <property type="evidence" value="ECO:0007669"/>
    <property type="project" value="TreeGrafter"/>
</dbReference>
<protein>
    <recommendedName>
        <fullName evidence="3">SsrA-binding protein</fullName>
    </recommendedName>
    <alternativeName>
        <fullName evidence="3">Small protein B</fullName>
    </alternativeName>
</protein>
<dbReference type="PANTHER" id="PTHR30308">
    <property type="entry name" value="TMRNA-BINDING COMPONENT OF TRANS-TRANSLATION TAGGING COMPLEX"/>
    <property type="match status" value="1"/>
</dbReference>
<keyword evidence="1 3" id="KW-0963">Cytoplasm</keyword>
<dbReference type="InterPro" id="IPR023620">
    <property type="entry name" value="SmpB"/>
</dbReference>
<dbReference type="HAMAP" id="MF_00023">
    <property type="entry name" value="SmpB"/>
    <property type="match status" value="1"/>
</dbReference>
<dbReference type="AlphaFoldDB" id="A0A545TTS0"/>
<comment type="caution">
    <text evidence="4">The sequence shown here is derived from an EMBL/GenBank/DDBJ whole genome shotgun (WGS) entry which is preliminary data.</text>
</comment>
<dbReference type="GO" id="GO:0070929">
    <property type="term" value="P:trans-translation"/>
    <property type="evidence" value="ECO:0007669"/>
    <property type="project" value="UniProtKB-UniRule"/>
</dbReference>
<dbReference type="Proteomes" id="UP000315252">
    <property type="component" value="Unassembled WGS sequence"/>
</dbReference>
<evidence type="ECO:0000256" key="3">
    <source>
        <dbReference type="HAMAP-Rule" id="MF_00023"/>
    </source>
</evidence>
<dbReference type="GO" id="GO:0070930">
    <property type="term" value="P:trans-translation-dependent protein tagging"/>
    <property type="evidence" value="ECO:0007669"/>
    <property type="project" value="TreeGrafter"/>
</dbReference>
<comment type="similarity">
    <text evidence="3">Belongs to the SmpB family.</text>
</comment>
<dbReference type="EMBL" id="VHSH01000003">
    <property type="protein sequence ID" value="TQV80614.1"/>
    <property type="molecule type" value="Genomic_DNA"/>
</dbReference>
<gene>
    <name evidence="3 4" type="primary">smpB</name>
    <name evidence="4" type="ORF">FKG95_10620</name>
</gene>
<dbReference type="NCBIfam" id="NF003843">
    <property type="entry name" value="PRK05422.1"/>
    <property type="match status" value="1"/>
</dbReference>
<proteinExistence type="inferred from homology"/>
<dbReference type="OrthoDB" id="9805462at2"/>
<reference evidence="4 5" key="1">
    <citation type="submission" date="2019-06" db="EMBL/GenBank/DDBJ databases">
        <title>Whole genome sequence for Rhodospirillaceae sp. R148.</title>
        <authorList>
            <person name="Wang G."/>
        </authorList>
    </citation>
    <scope>NUCLEOTIDE SEQUENCE [LARGE SCALE GENOMIC DNA]</scope>
    <source>
        <strain evidence="4 5">R148</strain>
    </source>
</reference>
<accession>A0A545TTS0</accession>
<comment type="subcellular location">
    <subcellularLocation>
        <location evidence="3">Cytoplasm</location>
    </subcellularLocation>
    <text evidence="3">The tmRNA-SmpB complex associates with stalled 70S ribosomes.</text>
</comment>
<keyword evidence="5" id="KW-1185">Reference proteome</keyword>
<organism evidence="4 5">
    <name type="scientific">Denitrobaculum tricleocarpae</name>
    <dbReference type="NCBI Taxonomy" id="2591009"/>
    <lineage>
        <taxon>Bacteria</taxon>
        <taxon>Pseudomonadati</taxon>
        <taxon>Pseudomonadota</taxon>
        <taxon>Alphaproteobacteria</taxon>
        <taxon>Rhodospirillales</taxon>
        <taxon>Rhodospirillaceae</taxon>
        <taxon>Denitrobaculum</taxon>
    </lineage>
</organism>
<dbReference type="SUPFAM" id="SSF74982">
    <property type="entry name" value="Small protein B (SmpB)"/>
    <property type="match status" value="1"/>
</dbReference>
<comment type="function">
    <text evidence="3">Required for rescue of stalled ribosomes mediated by trans-translation. Binds to transfer-messenger RNA (tmRNA), required for stable association of tmRNA with ribosomes. tmRNA and SmpB together mimic tRNA shape, replacing the anticodon stem-loop with SmpB. tmRNA is encoded by the ssrA gene; the 2 termini fold to resemble tRNA(Ala) and it encodes a 'tag peptide', a short internal open reading frame. During trans-translation Ala-aminoacylated tmRNA acts like a tRNA, entering the A-site of stalled ribosomes, displacing the stalled mRNA. The ribosome then switches to translate the ORF on the tmRNA; the nascent peptide is terminated with the 'tag peptide' encoded by the tmRNA and targeted for degradation. The ribosome is freed to recommence translation, which seems to be the essential function of trans-translation.</text>
</comment>
<dbReference type="InterPro" id="IPR000037">
    <property type="entry name" value="SsrA-bd_prot"/>
</dbReference>
<evidence type="ECO:0000313" key="5">
    <source>
        <dbReference type="Proteomes" id="UP000315252"/>
    </source>
</evidence>
<sequence length="155" mass="17721">MAASANNLVAQNKRARHDYFIEDVVEGGLVLTGSEVKSLRQGRASILESYASEENGEMFLVNAHIPTYDAANRFNHEPKRPRKILLKRREMAKMIGMVHREGYTVVPVSLYFNKRGIAKVGLGLARGKKQVDKRQTEKKRDWQRDKARLLRSKTL</sequence>
<dbReference type="Pfam" id="PF01668">
    <property type="entry name" value="SmpB"/>
    <property type="match status" value="1"/>
</dbReference>
<dbReference type="NCBIfam" id="TIGR00086">
    <property type="entry name" value="smpB"/>
    <property type="match status" value="1"/>
</dbReference>
<keyword evidence="2 3" id="KW-0694">RNA-binding</keyword>
<evidence type="ECO:0000256" key="2">
    <source>
        <dbReference type="ARBA" id="ARBA00022884"/>
    </source>
</evidence>
<dbReference type="GO" id="GO:0003723">
    <property type="term" value="F:RNA binding"/>
    <property type="evidence" value="ECO:0007669"/>
    <property type="project" value="UniProtKB-UniRule"/>
</dbReference>
<dbReference type="PANTHER" id="PTHR30308:SF2">
    <property type="entry name" value="SSRA-BINDING PROTEIN"/>
    <property type="match status" value="1"/>
</dbReference>
<dbReference type="Gene3D" id="2.40.280.10">
    <property type="match status" value="1"/>
</dbReference>
<dbReference type="CDD" id="cd09294">
    <property type="entry name" value="SmpB"/>
    <property type="match status" value="1"/>
</dbReference>
<dbReference type="RefSeq" id="WP_142896328.1">
    <property type="nucleotide sequence ID" value="NZ_ML660054.1"/>
</dbReference>
<name>A0A545TTS0_9PROT</name>